<dbReference type="GO" id="GO:0009307">
    <property type="term" value="P:DNA restriction-modification system"/>
    <property type="evidence" value="ECO:0007669"/>
    <property type="project" value="InterPro"/>
</dbReference>
<evidence type="ECO:0000259" key="1">
    <source>
        <dbReference type="Pfam" id="PF04471"/>
    </source>
</evidence>
<organism evidence="2 3">
    <name type="scientific">Thermomonas fusca</name>
    <dbReference type="NCBI Taxonomy" id="215690"/>
    <lineage>
        <taxon>Bacteria</taxon>
        <taxon>Pseudomonadati</taxon>
        <taxon>Pseudomonadota</taxon>
        <taxon>Gammaproteobacteria</taxon>
        <taxon>Lysobacterales</taxon>
        <taxon>Lysobacteraceae</taxon>
        <taxon>Thermomonas</taxon>
    </lineage>
</organism>
<evidence type="ECO:0000313" key="3">
    <source>
        <dbReference type="Proteomes" id="UP000308508"/>
    </source>
</evidence>
<dbReference type="GO" id="GO:0015666">
    <property type="term" value="F:restriction endodeoxyribonuclease activity"/>
    <property type="evidence" value="ECO:0007669"/>
    <property type="project" value="TreeGrafter"/>
</dbReference>
<evidence type="ECO:0000313" key="2">
    <source>
        <dbReference type="EMBL" id="TLX21323.1"/>
    </source>
</evidence>
<keyword evidence="2" id="KW-0378">Hydrolase</keyword>
<name>A0A5R9PE56_9GAMM</name>
<dbReference type="InterPro" id="IPR007560">
    <property type="entry name" value="Restrct_endonuc_IV_Mrr"/>
</dbReference>
<comment type="caution">
    <text evidence="2">The sequence shown here is derived from an EMBL/GenBank/DDBJ whole genome shotgun (WGS) entry which is preliminary data.</text>
</comment>
<accession>A0A5R9PE56</accession>
<dbReference type="PANTHER" id="PTHR30015">
    <property type="entry name" value="MRR RESTRICTION SYSTEM PROTEIN"/>
    <property type="match status" value="1"/>
</dbReference>
<keyword evidence="3" id="KW-1185">Reference proteome</keyword>
<keyword evidence="2" id="KW-0255">Endonuclease</keyword>
<proteinExistence type="predicted"/>
<dbReference type="Pfam" id="PF04471">
    <property type="entry name" value="Mrr_cat"/>
    <property type="match status" value="1"/>
</dbReference>
<dbReference type="GO" id="GO:0003677">
    <property type="term" value="F:DNA binding"/>
    <property type="evidence" value="ECO:0007669"/>
    <property type="project" value="InterPro"/>
</dbReference>
<dbReference type="PANTHER" id="PTHR30015:SF7">
    <property type="entry name" value="TYPE IV METHYL-DIRECTED RESTRICTION ENZYME ECOKMRR"/>
    <property type="match status" value="1"/>
</dbReference>
<dbReference type="EMBL" id="SROY01000004">
    <property type="protein sequence ID" value="TLX21323.1"/>
    <property type="molecule type" value="Genomic_DNA"/>
</dbReference>
<gene>
    <name evidence="2" type="ORF">E5S66_10300</name>
</gene>
<sequence length="325" mass="34448">MMPTLIALIVFALSGLGLTAWLRRNQAARPAPASTERSADELSKLRWRDFAKLVLQVMRARGYRVATEEGLPADGIPTDGSDIVLEREGVRTLLSCKYGSGAVVGAQALLGLAKSATLRGTGEVIVVTPGRFEEEAARIARQQNIELIDGQSLWPEVRPYVSGGTAPAEAVPSNATATRMIGLAWGGAAVIGGLAWMLAQGMQPVGGDAAPQIDAPAHAIAHTAATTPQPTPQPTPVSVVPTEPAALEARRREAANAITTLFGVDRALWSTQSTLLVYLSAEDVDPTTDLCPLLERYPELAASRVQLQPPAGSSKPVRFKQCRTY</sequence>
<dbReference type="SUPFAM" id="SSF52980">
    <property type="entry name" value="Restriction endonuclease-like"/>
    <property type="match status" value="1"/>
</dbReference>
<dbReference type="InterPro" id="IPR011856">
    <property type="entry name" value="tRNA_endonuc-like_dom_sf"/>
</dbReference>
<dbReference type="Gene3D" id="3.40.1350.10">
    <property type="match status" value="1"/>
</dbReference>
<dbReference type="InterPro" id="IPR011335">
    <property type="entry name" value="Restrct_endonuc-II-like"/>
</dbReference>
<dbReference type="InterPro" id="IPR052906">
    <property type="entry name" value="Type_IV_Methyl-Rstrct_Enzyme"/>
</dbReference>
<protein>
    <submittedName>
        <fullName evidence="2">Restriction endonuclease</fullName>
    </submittedName>
</protein>
<feature type="domain" description="Restriction endonuclease type IV Mrr" evidence="1">
    <location>
        <begin position="43"/>
        <end position="153"/>
    </location>
</feature>
<dbReference type="Proteomes" id="UP000308508">
    <property type="component" value="Unassembled WGS sequence"/>
</dbReference>
<dbReference type="STRING" id="1123377.GCA_000423885_00032"/>
<dbReference type="AlphaFoldDB" id="A0A5R9PE56"/>
<keyword evidence="2" id="KW-0540">Nuclease</keyword>
<reference evidence="2 3" key="1">
    <citation type="submission" date="2019-04" db="EMBL/GenBank/DDBJ databases">
        <authorList>
            <person name="Grouzdev D.S."/>
            <person name="Nazina T.N."/>
        </authorList>
    </citation>
    <scope>NUCLEOTIDE SEQUENCE [LARGE SCALE GENOMIC DNA]</scope>
    <source>
        <strain evidence="2 3">SHC 3-19</strain>
    </source>
</reference>